<reference evidence="2 3" key="1">
    <citation type="submission" date="2023-05" db="EMBL/GenBank/DDBJ databases">
        <title>Streptantibioticus silvisoli sp. nov., acidotolerant actinomycetes 1 from pine litter.</title>
        <authorList>
            <person name="Swiecimska M."/>
            <person name="Golinska P."/>
            <person name="Sangal V."/>
            <person name="Wachnowicz B."/>
            <person name="Goodfellow M."/>
        </authorList>
    </citation>
    <scope>NUCLEOTIDE SEQUENCE [LARGE SCALE GENOMIC DNA]</scope>
    <source>
        <strain evidence="2 3">DSM 42109</strain>
    </source>
</reference>
<dbReference type="Pfam" id="PF03358">
    <property type="entry name" value="FMN_red"/>
    <property type="match status" value="1"/>
</dbReference>
<dbReference type="InterPro" id="IPR050712">
    <property type="entry name" value="NAD(P)H-dep_reductase"/>
</dbReference>
<evidence type="ECO:0000313" key="2">
    <source>
        <dbReference type="EMBL" id="MDJ1136429.1"/>
    </source>
</evidence>
<dbReference type="PANTHER" id="PTHR30543">
    <property type="entry name" value="CHROMATE REDUCTASE"/>
    <property type="match status" value="1"/>
</dbReference>
<organism evidence="2 3">
    <name type="scientific">Streptomyces iconiensis</name>
    <dbReference type="NCBI Taxonomy" id="1384038"/>
    <lineage>
        <taxon>Bacteria</taxon>
        <taxon>Bacillati</taxon>
        <taxon>Actinomycetota</taxon>
        <taxon>Actinomycetes</taxon>
        <taxon>Kitasatosporales</taxon>
        <taxon>Streptomycetaceae</taxon>
        <taxon>Streptomyces</taxon>
    </lineage>
</organism>
<gene>
    <name evidence="2" type="ORF">NMN56_031685</name>
</gene>
<comment type="caution">
    <text evidence="2">The sequence shown here is derived from an EMBL/GenBank/DDBJ whole genome shotgun (WGS) entry which is preliminary data.</text>
</comment>
<dbReference type="InterPro" id="IPR005025">
    <property type="entry name" value="FMN_Rdtase-like_dom"/>
</dbReference>
<protein>
    <submittedName>
        <fullName evidence="2">NAD(P)H-dependent oxidoreductase</fullName>
        <ecNumber evidence="2">1.-.-.-</ecNumber>
    </submittedName>
</protein>
<name>A0ABT7A4Z5_9ACTN</name>
<dbReference type="GO" id="GO:0016491">
    <property type="term" value="F:oxidoreductase activity"/>
    <property type="evidence" value="ECO:0007669"/>
    <property type="project" value="UniProtKB-KW"/>
</dbReference>
<feature type="domain" description="NADPH-dependent FMN reductase-like" evidence="1">
    <location>
        <begin position="8"/>
        <end position="152"/>
    </location>
</feature>
<keyword evidence="3" id="KW-1185">Reference proteome</keyword>
<dbReference type="SUPFAM" id="SSF52218">
    <property type="entry name" value="Flavoproteins"/>
    <property type="match status" value="1"/>
</dbReference>
<dbReference type="EMBL" id="JANCPR020000040">
    <property type="protein sequence ID" value="MDJ1136429.1"/>
    <property type="molecule type" value="Genomic_DNA"/>
</dbReference>
<sequence length="196" mass="21848">MPDSSRLRVAVIVGSTRNDRFAPVPAHWIAEQARAHGDFEVDVIDLLEERLPVIFNGDDPEAPLPDEVKALAPRIEAADAFVVVTAVYNRGYPASLKNAVDWFYSEWNAKPVGFVSYGGVGGGLHAVEQLRLVFNELHAACIRDAVSFANYWEVFDDQGTPRESHAVDGYAKTLLDQLSWWGHALRDARTKRPYKV</sequence>
<proteinExistence type="predicted"/>
<dbReference type="Proteomes" id="UP001214441">
    <property type="component" value="Unassembled WGS sequence"/>
</dbReference>
<keyword evidence="2" id="KW-0560">Oxidoreductase</keyword>
<dbReference type="InterPro" id="IPR029039">
    <property type="entry name" value="Flavoprotein-like_sf"/>
</dbReference>
<dbReference type="PANTHER" id="PTHR30543:SF21">
    <property type="entry name" value="NAD(P)H-DEPENDENT FMN REDUCTASE LOT6"/>
    <property type="match status" value="1"/>
</dbReference>
<dbReference type="EC" id="1.-.-.-" evidence="2"/>
<accession>A0ABT7A4Z5</accession>
<evidence type="ECO:0000259" key="1">
    <source>
        <dbReference type="Pfam" id="PF03358"/>
    </source>
</evidence>
<dbReference type="Gene3D" id="3.40.50.360">
    <property type="match status" value="1"/>
</dbReference>
<dbReference type="RefSeq" id="WP_274046887.1">
    <property type="nucleotide sequence ID" value="NZ_JANCPR020000040.1"/>
</dbReference>
<evidence type="ECO:0000313" key="3">
    <source>
        <dbReference type="Proteomes" id="UP001214441"/>
    </source>
</evidence>